<dbReference type="RefSeq" id="WP_125845602.1">
    <property type="nucleotide sequence ID" value="NZ_JACHXH010000007.1"/>
</dbReference>
<dbReference type="GO" id="GO:0004488">
    <property type="term" value="F:methylenetetrahydrofolate dehydrogenase (NADP+) activity"/>
    <property type="evidence" value="ECO:0007669"/>
    <property type="project" value="InterPro"/>
</dbReference>
<dbReference type="Pfam" id="PF02882">
    <property type="entry name" value="THF_DHG_CYH_C"/>
    <property type="match status" value="1"/>
</dbReference>
<keyword evidence="1" id="KW-0472">Membrane</keyword>
<reference evidence="3 4" key="1">
    <citation type="submission" date="2018-11" db="EMBL/GenBank/DDBJ databases">
        <authorList>
            <person name="Huo Y."/>
        </authorList>
    </citation>
    <scope>NUCLEOTIDE SEQUENCE [LARGE SCALE GENOMIC DNA]</scope>
    <source>
        <strain evidence="3 4">DSM 30132</strain>
    </source>
</reference>
<keyword evidence="1" id="KW-0812">Transmembrane</keyword>
<keyword evidence="1" id="KW-1133">Transmembrane helix</keyword>
<sequence>MRADAITPVLGGVGPMTFVSLMHNAVIAKRRSSAAGKF</sequence>
<gene>
    <name evidence="3" type="ORF">EFD55_12600</name>
</gene>
<dbReference type="OrthoDB" id="8401630at2"/>
<evidence type="ECO:0000313" key="3">
    <source>
        <dbReference type="EMBL" id="RSB79527.1"/>
    </source>
</evidence>
<evidence type="ECO:0000256" key="1">
    <source>
        <dbReference type="SAM" id="Phobius"/>
    </source>
</evidence>
<feature type="transmembrane region" description="Helical" evidence="1">
    <location>
        <begin position="6"/>
        <end position="27"/>
    </location>
</feature>
<protein>
    <recommendedName>
        <fullName evidence="2">Tetrahydrofolate dehydrogenase/cyclohydrolase NAD(P)-binding domain-containing protein</fullName>
    </recommendedName>
</protein>
<evidence type="ECO:0000313" key="4">
    <source>
        <dbReference type="Proteomes" id="UP000277279"/>
    </source>
</evidence>
<dbReference type="Gene3D" id="3.40.50.10860">
    <property type="entry name" value="Leucine Dehydrogenase, chain A, domain 1"/>
    <property type="match status" value="1"/>
</dbReference>
<dbReference type="InterPro" id="IPR020631">
    <property type="entry name" value="THF_DH/CycHdrlase_NAD-bd_dom"/>
</dbReference>
<name>A0A427N115_9HYPH</name>
<proteinExistence type="predicted"/>
<comment type="caution">
    <text evidence="3">The sequence shown here is derived from an EMBL/GenBank/DDBJ whole genome shotgun (WGS) entry which is preliminary data.</text>
</comment>
<organism evidence="3 4">
    <name type="scientific">Rhizobium pisi</name>
    <dbReference type="NCBI Taxonomy" id="574561"/>
    <lineage>
        <taxon>Bacteria</taxon>
        <taxon>Pseudomonadati</taxon>
        <taxon>Pseudomonadota</taxon>
        <taxon>Alphaproteobacteria</taxon>
        <taxon>Hyphomicrobiales</taxon>
        <taxon>Rhizobiaceae</taxon>
        <taxon>Rhizobium/Agrobacterium group</taxon>
        <taxon>Rhizobium</taxon>
    </lineage>
</organism>
<dbReference type="AlphaFoldDB" id="A0A427N115"/>
<accession>A0A427N115</accession>
<evidence type="ECO:0000259" key="2">
    <source>
        <dbReference type="Pfam" id="PF02882"/>
    </source>
</evidence>
<dbReference type="Proteomes" id="UP000277279">
    <property type="component" value="Unassembled WGS sequence"/>
</dbReference>
<dbReference type="EMBL" id="RJJT01000008">
    <property type="protein sequence ID" value="RSB79527.1"/>
    <property type="molecule type" value="Genomic_DNA"/>
</dbReference>
<feature type="domain" description="Tetrahydrofolate dehydrogenase/cyclohydrolase NAD(P)-binding" evidence="2">
    <location>
        <begin position="3"/>
        <end position="31"/>
    </location>
</feature>